<gene>
    <name evidence="2" type="ORF">S01H4_54859</name>
</gene>
<evidence type="ECO:0000259" key="1">
    <source>
        <dbReference type="Pfam" id="PF22458"/>
    </source>
</evidence>
<comment type="caution">
    <text evidence="2">The sequence shown here is derived from an EMBL/GenBank/DDBJ whole genome shotgun (WGS) entry which is preliminary data.</text>
</comment>
<accession>X1E6N8</accession>
<organism evidence="2">
    <name type="scientific">marine sediment metagenome</name>
    <dbReference type="NCBI Taxonomy" id="412755"/>
    <lineage>
        <taxon>unclassified sequences</taxon>
        <taxon>metagenomes</taxon>
        <taxon>ecological metagenomes</taxon>
    </lineage>
</organism>
<dbReference type="InterPro" id="IPR029063">
    <property type="entry name" value="SAM-dependent_MTases_sf"/>
</dbReference>
<dbReference type="AlphaFoldDB" id="X1E6N8"/>
<protein>
    <recommendedName>
        <fullName evidence="1">Ribosomal RNA small subunit methyltransferase B-like ferredoxin-like domain-containing protein</fullName>
    </recommendedName>
</protein>
<dbReference type="InterPro" id="IPR054728">
    <property type="entry name" value="RsmB-like_ferredoxin"/>
</dbReference>
<sequence>MQYMIERYIDFLGLEETLQLLEANERPLIPSIRVNTLKIGVDKLKKRLDSKGFILETIERE</sequence>
<feature type="domain" description="Ribosomal RNA small subunit methyltransferase B-like ferredoxin-like" evidence="1">
    <location>
        <begin position="2"/>
        <end position="56"/>
    </location>
</feature>
<proteinExistence type="predicted"/>
<name>X1E6N8_9ZZZZ</name>
<reference evidence="2" key="1">
    <citation type="journal article" date="2014" name="Front. Microbiol.">
        <title>High frequency of phylogenetically diverse reductive dehalogenase-homologous genes in deep subseafloor sedimentary metagenomes.</title>
        <authorList>
            <person name="Kawai M."/>
            <person name="Futagami T."/>
            <person name="Toyoda A."/>
            <person name="Takaki Y."/>
            <person name="Nishi S."/>
            <person name="Hori S."/>
            <person name="Arai W."/>
            <person name="Tsubouchi T."/>
            <person name="Morono Y."/>
            <person name="Uchiyama I."/>
            <person name="Ito T."/>
            <person name="Fujiyama A."/>
            <person name="Inagaki F."/>
            <person name="Takami H."/>
        </authorList>
    </citation>
    <scope>NUCLEOTIDE SEQUENCE</scope>
    <source>
        <strain evidence="2">Expedition CK06-06</strain>
    </source>
</reference>
<dbReference type="EMBL" id="BART01031602">
    <property type="protein sequence ID" value="GAH16025.1"/>
    <property type="molecule type" value="Genomic_DNA"/>
</dbReference>
<dbReference type="Gene3D" id="3.30.70.1170">
    <property type="entry name" value="Sun protein, domain 3"/>
    <property type="match status" value="1"/>
</dbReference>
<dbReference type="SUPFAM" id="SSF53335">
    <property type="entry name" value="S-adenosyl-L-methionine-dependent methyltransferases"/>
    <property type="match status" value="1"/>
</dbReference>
<dbReference type="Pfam" id="PF22458">
    <property type="entry name" value="RsmF-B_ferredox"/>
    <property type="match status" value="1"/>
</dbReference>
<evidence type="ECO:0000313" key="2">
    <source>
        <dbReference type="EMBL" id="GAH16025.1"/>
    </source>
</evidence>